<reference evidence="3 4" key="1">
    <citation type="submission" date="2016-09" db="EMBL/GenBank/DDBJ databases">
        <title>Draft genome sequence for the type strain of Desulfuribacillus alkaliarsenatis AHT28, an obligately anaerobic, sulfidogenic bacterium isolated from Russian soda lake sediments.</title>
        <authorList>
            <person name="Abin C.A."/>
            <person name="Hollibaugh J.T."/>
        </authorList>
    </citation>
    <scope>NUCLEOTIDE SEQUENCE [LARGE SCALE GENOMIC DNA]</scope>
    <source>
        <strain evidence="3 4">AHT28</strain>
    </source>
</reference>
<organism evidence="3 4">
    <name type="scientific">Desulfuribacillus alkaliarsenatis</name>
    <dbReference type="NCBI Taxonomy" id="766136"/>
    <lineage>
        <taxon>Bacteria</taxon>
        <taxon>Bacillati</taxon>
        <taxon>Bacillota</taxon>
        <taxon>Desulfuribacillia</taxon>
        <taxon>Desulfuribacillales</taxon>
        <taxon>Desulfuribacillaceae</taxon>
        <taxon>Desulfuribacillus</taxon>
    </lineage>
</organism>
<dbReference type="InterPro" id="IPR026838">
    <property type="entry name" value="YheC/D"/>
</dbReference>
<sequence>MEIYKYNIKVLKDKELSIVLPKSMQAHEYFEEIVETSVAFGQHCINAAVSFHNKEYLIISDRLAAKLLFPFNNVEMHVKVTKSSVAIGPLVAVYVKENEQGQFGLLDTLLKDLARISHQLGVALGVFSPNNTDFHKETINGYIYNENTSEWVNRLLPLPNVIFDRGIYGSSTEWAIAHEERKRFQQYSNILKYNSSIGDKYEIHTILNKNPMVSPYLPDTVKFQTFNDFMNMIEKHPSLYIKPINGTQGQNIYKIKKQKNIIKIFSNNTQSTSKRMNQAKNYIVKYFIKNKRKFLVQQEINLVKSNNRIIDFRALLQKKPNLRWGVTAIIARIGKEHDITSNLASGGTVKDGELIINKISKITGKKPGFLLQQIKDISILVAYTLENHYGTYGELGIDIGIDKSGKPWIIEINPRPGRKALKLIDKNLRLKSLRIPIEYCLQLWLKHCEGGLK</sequence>
<dbReference type="PANTHER" id="PTHR21621:SF0">
    <property type="entry name" value="BETA-CITRYLGLUTAMATE SYNTHASE B-RELATED"/>
    <property type="match status" value="1"/>
</dbReference>
<dbReference type="SUPFAM" id="SSF56059">
    <property type="entry name" value="Glutathione synthetase ATP-binding domain-like"/>
    <property type="match status" value="1"/>
</dbReference>
<evidence type="ECO:0000259" key="2">
    <source>
        <dbReference type="PROSITE" id="PS50975"/>
    </source>
</evidence>
<protein>
    <recommendedName>
        <fullName evidence="2">ATP-grasp domain-containing protein</fullName>
    </recommendedName>
</protein>
<dbReference type="PROSITE" id="PS50975">
    <property type="entry name" value="ATP_GRASP"/>
    <property type="match status" value="1"/>
</dbReference>
<dbReference type="GO" id="GO:0005737">
    <property type="term" value="C:cytoplasm"/>
    <property type="evidence" value="ECO:0007669"/>
    <property type="project" value="TreeGrafter"/>
</dbReference>
<dbReference type="RefSeq" id="WP_069643933.1">
    <property type="nucleotide sequence ID" value="NZ_MIJE01000033.1"/>
</dbReference>
<keyword evidence="1" id="KW-0547">Nucleotide-binding</keyword>
<dbReference type="InterPro" id="IPR011761">
    <property type="entry name" value="ATP-grasp"/>
</dbReference>
<evidence type="ECO:0000313" key="4">
    <source>
        <dbReference type="Proteomes" id="UP000094296"/>
    </source>
</evidence>
<dbReference type="GO" id="GO:0016879">
    <property type="term" value="F:ligase activity, forming carbon-nitrogen bonds"/>
    <property type="evidence" value="ECO:0007669"/>
    <property type="project" value="TreeGrafter"/>
</dbReference>
<proteinExistence type="predicted"/>
<evidence type="ECO:0000313" key="3">
    <source>
        <dbReference type="EMBL" id="OEF96013.1"/>
    </source>
</evidence>
<feature type="domain" description="ATP-grasp" evidence="2">
    <location>
        <begin position="204"/>
        <end position="441"/>
    </location>
</feature>
<dbReference type="Gene3D" id="3.30.470.20">
    <property type="entry name" value="ATP-grasp fold, B domain"/>
    <property type="match status" value="1"/>
</dbReference>
<gene>
    <name evidence="3" type="ORF">BHF68_09710</name>
</gene>
<dbReference type="Proteomes" id="UP000094296">
    <property type="component" value="Unassembled WGS sequence"/>
</dbReference>
<dbReference type="STRING" id="766136.BHF68_09710"/>
<comment type="caution">
    <text evidence="3">The sequence shown here is derived from an EMBL/GenBank/DDBJ whole genome shotgun (WGS) entry which is preliminary data.</text>
</comment>
<accession>A0A1E5FZT8</accession>
<dbReference type="PANTHER" id="PTHR21621">
    <property type="entry name" value="RIBOSOMAL PROTEIN S6 MODIFICATION PROTEIN"/>
    <property type="match status" value="1"/>
</dbReference>
<evidence type="ECO:0000256" key="1">
    <source>
        <dbReference type="PROSITE-ProRule" id="PRU00409"/>
    </source>
</evidence>
<dbReference type="GO" id="GO:0005524">
    <property type="term" value="F:ATP binding"/>
    <property type="evidence" value="ECO:0007669"/>
    <property type="project" value="UniProtKB-UniRule"/>
</dbReference>
<dbReference type="EMBL" id="MIJE01000033">
    <property type="protein sequence ID" value="OEF96013.1"/>
    <property type="molecule type" value="Genomic_DNA"/>
</dbReference>
<name>A0A1E5FZT8_9FIRM</name>
<dbReference type="AlphaFoldDB" id="A0A1E5FZT8"/>
<keyword evidence="1" id="KW-0067">ATP-binding</keyword>
<dbReference type="Pfam" id="PF14398">
    <property type="entry name" value="ATPgrasp_YheCD"/>
    <property type="match status" value="1"/>
</dbReference>
<keyword evidence="4" id="KW-1185">Reference proteome</keyword>
<dbReference type="GO" id="GO:0046872">
    <property type="term" value="F:metal ion binding"/>
    <property type="evidence" value="ECO:0007669"/>
    <property type="project" value="InterPro"/>
</dbReference>